<dbReference type="GO" id="GO:0046872">
    <property type="term" value="F:metal ion binding"/>
    <property type="evidence" value="ECO:0007669"/>
    <property type="project" value="UniProtKB-KW"/>
</dbReference>
<dbReference type="RefSeq" id="WP_154372231.1">
    <property type="nucleotide sequence ID" value="NZ_WKJK01000001.1"/>
</dbReference>
<comment type="caution">
    <text evidence="3">The sequence shown here is derived from an EMBL/GenBank/DDBJ whole genome shotgun (WGS) entry which is preliminary data.</text>
</comment>
<dbReference type="EMBL" id="WKJK01000001">
    <property type="protein sequence ID" value="MRW88553.1"/>
    <property type="molecule type" value="Genomic_DNA"/>
</dbReference>
<protein>
    <submittedName>
        <fullName evidence="3">VOC family protein</fullName>
    </submittedName>
</protein>
<dbReference type="AlphaFoldDB" id="A0A6I2KSD2"/>
<feature type="domain" description="VOC" evidence="2">
    <location>
        <begin position="9"/>
        <end position="136"/>
    </location>
</feature>
<evidence type="ECO:0000313" key="4">
    <source>
        <dbReference type="Proteomes" id="UP000433309"/>
    </source>
</evidence>
<dbReference type="PANTHER" id="PTHR43048:SF3">
    <property type="entry name" value="METHYLMALONYL-COA EPIMERASE, MITOCHONDRIAL"/>
    <property type="match status" value="1"/>
</dbReference>
<dbReference type="InterPro" id="IPR029068">
    <property type="entry name" value="Glyas_Bleomycin-R_OHBP_Dase"/>
</dbReference>
<dbReference type="GO" id="GO:0046491">
    <property type="term" value="P:L-methylmalonyl-CoA metabolic process"/>
    <property type="evidence" value="ECO:0007669"/>
    <property type="project" value="TreeGrafter"/>
</dbReference>
<evidence type="ECO:0000256" key="1">
    <source>
        <dbReference type="ARBA" id="ARBA00022723"/>
    </source>
</evidence>
<organism evidence="3 4">
    <name type="scientific">Duganella guangzhouensis</name>
    <dbReference type="NCBI Taxonomy" id="2666084"/>
    <lineage>
        <taxon>Bacteria</taxon>
        <taxon>Pseudomonadati</taxon>
        <taxon>Pseudomonadota</taxon>
        <taxon>Betaproteobacteria</taxon>
        <taxon>Burkholderiales</taxon>
        <taxon>Oxalobacteraceae</taxon>
        <taxon>Telluria group</taxon>
        <taxon>Duganella</taxon>
    </lineage>
</organism>
<dbReference type="InterPro" id="IPR037523">
    <property type="entry name" value="VOC_core"/>
</dbReference>
<sequence length="145" mass="16373">MQNHYPELIADHIGISVPDLDASIDWYGRMFGFELEMRQHLPIIPADIAFLRRGDFRIELFQVEGAAALPSDRREPNLDLRTHGNKHVCYRLADVPATVAGLRERGADIVFEKVINGTPMAFIRDNAGNLIELIQRAPAHDKETT</sequence>
<name>A0A6I2KSD2_9BURK</name>
<accession>A0A6I2KSD2</accession>
<proteinExistence type="predicted"/>
<gene>
    <name evidence="3" type="ORF">GJ699_00980</name>
</gene>
<dbReference type="InterPro" id="IPR051785">
    <property type="entry name" value="MMCE/EMCE_epimerase"/>
</dbReference>
<evidence type="ECO:0000313" key="3">
    <source>
        <dbReference type="EMBL" id="MRW88553.1"/>
    </source>
</evidence>
<dbReference type="PANTHER" id="PTHR43048">
    <property type="entry name" value="METHYLMALONYL-COA EPIMERASE"/>
    <property type="match status" value="1"/>
</dbReference>
<dbReference type="Proteomes" id="UP000433309">
    <property type="component" value="Unassembled WGS sequence"/>
</dbReference>
<dbReference type="Pfam" id="PF13669">
    <property type="entry name" value="Glyoxalase_4"/>
    <property type="match status" value="1"/>
</dbReference>
<dbReference type="GO" id="GO:0004493">
    <property type="term" value="F:methylmalonyl-CoA epimerase activity"/>
    <property type="evidence" value="ECO:0007669"/>
    <property type="project" value="TreeGrafter"/>
</dbReference>
<dbReference type="PROSITE" id="PS51819">
    <property type="entry name" value="VOC"/>
    <property type="match status" value="1"/>
</dbReference>
<reference evidence="3 4" key="1">
    <citation type="submission" date="2019-11" db="EMBL/GenBank/DDBJ databases">
        <title>Novel species isolated from a subtropical stream in China.</title>
        <authorList>
            <person name="Lu H."/>
        </authorList>
    </citation>
    <scope>NUCLEOTIDE SEQUENCE [LARGE SCALE GENOMIC DNA]</scope>
    <source>
        <strain evidence="3 4">FT80W</strain>
    </source>
</reference>
<dbReference type="CDD" id="cd06587">
    <property type="entry name" value="VOC"/>
    <property type="match status" value="1"/>
</dbReference>
<dbReference type="SUPFAM" id="SSF54593">
    <property type="entry name" value="Glyoxalase/Bleomycin resistance protein/Dihydroxybiphenyl dioxygenase"/>
    <property type="match status" value="1"/>
</dbReference>
<keyword evidence="1" id="KW-0479">Metal-binding</keyword>
<evidence type="ECO:0000259" key="2">
    <source>
        <dbReference type="PROSITE" id="PS51819"/>
    </source>
</evidence>
<keyword evidence="4" id="KW-1185">Reference proteome</keyword>
<dbReference type="Gene3D" id="3.10.180.10">
    <property type="entry name" value="2,3-Dihydroxybiphenyl 1,2-Dioxygenase, domain 1"/>
    <property type="match status" value="1"/>
</dbReference>